<dbReference type="Pfam" id="PF01833">
    <property type="entry name" value="TIG"/>
    <property type="match status" value="1"/>
</dbReference>
<feature type="transmembrane region" description="Helical" evidence="2">
    <location>
        <begin position="200"/>
        <end position="217"/>
    </location>
</feature>
<keyword evidence="2" id="KW-0472">Membrane</keyword>
<feature type="transmembrane region" description="Helical" evidence="2">
    <location>
        <begin position="7"/>
        <end position="29"/>
    </location>
</feature>
<keyword evidence="2" id="KW-1133">Transmembrane helix</keyword>
<dbReference type="EMBL" id="LBQE01000008">
    <property type="protein sequence ID" value="KKP72424.1"/>
    <property type="molecule type" value="Genomic_DNA"/>
</dbReference>
<feature type="domain" description="IPT/TIG" evidence="3">
    <location>
        <begin position="53"/>
        <end position="138"/>
    </location>
</feature>
<evidence type="ECO:0000313" key="4">
    <source>
        <dbReference type="EMBL" id="KKP72424.1"/>
    </source>
</evidence>
<evidence type="ECO:0000259" key="3">
    <source>
        <dbReference type="Pfam" id="PF01833"/>
    </source>
</evidence>
<feature type="region of interest" description="Disordered" evidence="1">
    <location>
        <begin position="148"/>
        <end position="174"/>
    </location>
</feature>
<dbReference type="InterPro" id="IPR013783">
    <property type="entry name" value="Ig-like_fold"/>
</dbReference>
<sequence>MNKTRNNLILLSLEILLILAFGVMIFAPIETKAYDEYSYYRFASNPEPINPVPIISSIKPSSIDKIRGRTTITIIGNGFTPDSVVRKNNSNRTTTFIDSKHLLVDIFPSDAYNQNEFYLTVLNGEPGGGFSNASLFTIKNNITTTNYSTTQNSSNSNYNTNYSNTSEENNSVSASDFNESYGSLTANALLGSNSFMPTGLVQWIIFVILIVLIIFLWRHVHRSKEKYMLEPMKHA</sequence>
<proteinExistence type="predicted"/>
<dbReference type="InterPro" id="IPR014756">
    <property type="entry name" value="Ig_E-set"/>
</dbReference>
<dbReference type="SUPFAM" id="SSF81296">
    <property type="entry name" value="E set domains"/>
    <property type="match status" value="1"/>
</dbReference>
<name>A0A0G0BSE9_9BACT</name>
<protein>
    <submittedName>
        <fullName evidence="4">Cell surface receptor IPT/TIG domain protein</fullName>
    </submittedName>
</protein>
<dbReference type="AlphaFoldDB" id="A0A0G0BSE9"/>
<organism evidence="4 5">
    <name type="scientific">Candidatus Nomurabacteria bacterium GW2011_GWB1_35_20</name>
    <dbReference type="NCBI Taxonomy" id="1618740"/>
    <lineage>
        <taxon>Bacteria</taxon>
        <taxon>Candidatus Nomuraibacteriota</taxon>
    </lineage>
</organism>
<evidence type="ECO:0000256" key="2">
    <source>
        <dbReference type="SAM" id="Phobius"/>
    </source>
</evidence>
<comment type="caution">
    <text evidence="4">The sequence shown here is derived from an EMBL/GenBank/DDBJ whole genome shotgun (WGS) entry which is preliminary data.</text>
</comment>
<dbReference type="Proteomes" id="UP000034923">
    <property type="component" value="Unassembled WGS sequence"/>
</dbReference>
<evidence type="ECO:0000256" key="1">
    <source>
        <dbReference type="SAM" id="MobiDB-lite"/>
    </source>
</evidence>
<accession>A0A0G0BSE9</accession>
<keyword evidence="4" id="KW-0675">Receptor</keyword>
<reference evidence="4 5" key="1">
    <citation type="journal article" date="2015" name="Nature">
        <title>rRNA introns, odd ribosomes, and small enigmatic genomes across a large radiation of phyla.</title>
        <authorList>
            <person name="Brown C.T."/>
            <person name="Hug L.A."/>
            <person name="Thomas B.C."/>
            <person name="Sharon I."/>
            <person name="Castelle C.J."/>
            <person name="Singh A."/>
            <person name="Wilkins M.J."/>
            <person name="Williams K.H."/>
            <person name="Banfield J.F."/>
        </authorList>
    </citation>
    <scope>NUCLEOTIDE SEQUENCE [LARGE SCALE GENOMIC DNA]</scope>
</reference>
<keyword evidence="2" id="KW-0812">Transmembrane</keyword>
<dbReference type="Gene3D" id="2.60.40.10">
    <property type="entry name" value="Immunoglobulins"/>
    <property type="match status" value="1"/>
</dbReference>
<feature type="compositionally biased region" description="Low complexity" evidence="1">
    <location>
        <begin position="148"/>
        <end position="171"/>
    </location>
</feature>
<evidence type="ECO:0000313" key="5">
    <source>
        <dbReference type="Proteomes" id="UP000034923"/>
    </source>
</evidence>
<dbReference type="InterPro" id="IPR002909">
    <property type="entry name" value="IPT_dom"/>
</dbReference>
<gene>
    <name evidence="4" type="ORF">UR70_C0008G0016</name>
</gene>